<dbReference type="EMBL" id="OP056329">
    <property type="protein sequence ID" value="UXP70944.1"/>
    <property type="molecule type" value="Genomic_DNA"/>
</dbReference>
<dbReference type="AlphaFoldDB" id="A0A977T6A6"/>
<sequence length="131" mass="15334">MSQDFEFSMTDTTRKFHWDLRNGNCQLNDNSHFAGTFHCHSSASGQLAIELILKNETRNFRYDHFVLDVQYRRDPHFSYPQRVINLEFTGGDFDTPLKIKKVVNVSFYEGNDKVFTVWRESCSLNGSVIKE</sequence>
<organism evidence="1">
    <name type="scientific">uncultured Bdellovibrionales bacterium</name>
    <dbReference type="NCBI Taxonomy" id="395355"/>
    <lineage>
        <taxon>Bacteria</taxon>
        <taxon>Pseudomonadati</taxon>
        <taxon>Bdellovibrionota</taxon>
        <taxon>Bdellovibrionia</taxon>
        <taxon>Bdellovibrionales</taxon>
        <taxon>environmental samples</taxon>
    </lineage>
</organism>
<name>A0A977T6A6_9BACT</name>
<protein>
    <submittedName>
        <fullName evidence="1">Uncharacterized protein</fullName>
    </submittedName>
</protein>
<evidence type="ECO:0000313" key="1">
    <source>
        <dbReference type="EMBL" id="UXP70944.1"/>
    </source>
</evidence>
<gene>
    <name evidence="1" type="ORF">tmp_000023</name>
</gene>
<proteinExistence type="predicted"/>
<accession>A0A977T6A6</accession>
<reference evidence="1" key="1">
    <citation type="journal article" date="2022" name="bioRxiv">
        <title>Energy transfer in ubiquitous rhodopsin pumps with xanthophyll antennas.</title>
        <authorList>
            <person name="Chazan A."/>
            <person name="Das I."/>
            <person name="Fujiwara T."/>
            <person name="Murakoshi S."/>
            <person name="Shihoya W."/>
            <person name="Rozenberg A."/>
            <person name="Molina-Marquez A."/>
            <person name="Larom S."/>
            <person name="Pushkarev A."/>
            <person name="Malakar P."/>
            <person name="Ruhman S."/>
            <person name="Hasegawa M."/>
            <person name="Tsukamoto Y."/>
            <person name="Ishizuka T."/>
            <person name="Konno M."/>
            <person name="Nagata T."/>
            <person name="Inoue K."/>
            <person name="Mizuno Y."/>
            <person name="Katayama K."/>
            <person name="Abe-Yoshizumi R."/>
            <person name="Kandori H."/>
            <person name="Leon R.M."/>
            <person name="Yoshizawa S."/>
            <person name="Sheves M."/>
            <person name="Nureki O."/>
            <person name="Beja O."/>
        </authorList>
    </citation>
    <scope>NUCLEOTIDE SEQUENCE</scope>
</reference>